<keyword evidence="2" id="KW-0812">Transmembrane</keyword>
<reference evidence="3" key="1">
    <citation type="submission" date="2021-01" db="EMBL/GenBank/DDBJ databases">
        <title>Chromosome-level genome assembly of a human fungal pathogen reveals clustering of transcriptionally co-regulated genes.</title>
        <authorList>
            <person name="Voorhies M."/>
            <person name="Cohen S."/>
            <person name="Shea T.P."/>
            <person name="Petrus S."/>
            <person name="Munoz J.F."/>
            <person name="Poplawski S."/>
            <person name="Goldman W.E."/>
            <person name="Michael T."/>
            <person name="Cuomo C.A."/>
            <person name="Sil A."/>
            <person name="Beyhan S."/>
        </authorList>
    </citation>
    <scope>NUCLEOTIDE SEQUENCE</scope>
    <source>
        <strain evidence="3">WU24</strain>
    </source>
</reference>
<feature type="transmembrane region" description="Helical" evidence="2">
    <location>
        <begin position="161"/>
        <end position="180"/>
    </location>
</feature>
<gene>
    <name evidence="3" type="ORF">I7I51_02308</name>
</gene>
<dbReference type="VEuPathDB" id="FungiDB:I7I51_02308"/>
<sequence>MGQPVYSGDEHHQFRNWFREGLGNAMNQFNNGTHYGRGHGRSNIAASHLVTLIFLKLNLQNRSSIIITAAFSVTASTVVILSVMYGSWKLSRRIYRPHTREQKRDRCLATLLHWAMLWSDIGLALTISLIVLMVVNGTILSMRLRRTAQLDVKDRIATSSIVYYLAGTVILFTLVLPFWVQGAFLHRASSSSLVMGSIALNLFGVVYAFIYLLLRANGRNMMIGPGDSAWSKDLSNGFGSTELALATQVNQPIVAEKWHESYLEKTNHLSSDEDDLKDERLPKTRSLKRLPFNPISLPRPPALHSRKPSSYSLFPTRDSPCIPKPSVLNFYDSREDMLAPPRPSYTRHRRFSSEVSAATVQIGLRLSNIAMPAHFQSHNSSTISLGISPTPTEETSIYPSAENHTPRSSRFKDSHMNLKPLANLLTTPSISQSGGYLNRISPLRQNPPGLEIDPPYSRRLSPIRKMRAQPTGMEVDLPPTPPVVLKGDKKTPNETSSPLAQSTSMYPTPTQSSRPLPGPLSLLPNKTFKQPAHWI</sequence>
<feature type="compositionally biased region" description="Polar residues" evidence="1">
    <location>
        <begin position="382"/>
        <end position="408"/>
    </location>
</feature>
<name>A0A8A1MBH9_AJECA</name>
<evidence type="ECO:0000256" key="2">
    <source>
        <dbReference type="SAM" id="Phobius"/>
    </source>
</evidence>
<feature type="region of interest" description="Disordered" evidence="1">
    <location>
        <begin position="290"/>
        <end position="316"/>
    </location>
</feature>
<feature type="transmembrane region" description="Helical" evidence="2">
    <location>
        <begin position="65"/>
        <end position="88"/>
    </location>
</feature>
<feature type="region of interest" description="Disordered" evidence="1">
    <location>
        <begin position="382"/>
        <end position="410"/>
    </location>
</feature>
<protein>
    <submittedName>
        <fullName evidence="3">Uncharacterized protein</fullName>
    </submittedName>
</protein>
<evidence type="ECO:0000313" key="4">
    <source>
        <dbReference type="Proteomes" id="UP000663671"/>
    </source>
</evidence>
<feature type="transmembrane region" description="Helical" evidence="2">
    <location>
        <begin position="121"/>
        <end position="140"/>
    </location>
</feature>
<feature type="compositionally biased region" description="Low complexity" evidence="1">
    <location>
        <begin position="512"/>
        <end position="524"/>
    </location>
</feature>
<accession>A0A8A1MBH9</accession>
<feature type="region of interest" description="Disordered" evidence="1">
    <location>
        <begin position="472"/>
        <end position="535"/>
    </location>
</feature>
<keyword evidence="2" id="KW-0472">Membrane</keyword>
<evidence type="ECO:0000256" key="1">
    <source>
        <dbReference type="SAM" id="MobiDB-lite"/>
    </source>
</evidence>
<dbReference type="EMBL" id="CP069112">
    <property type="protein sequence ID" value="QSS62570.1"/>
    <property type="molecule type" value="Genomic_DNA"/>
</dbReference>
<dbReference type="OrthoDB" id="5368516at2759"/>
<evidence type="ECO:0000313" key="3">
    <source>
        <dbReference type="EMBL" id="QSS62570.1"/>
    </source>
</evidence>
<organism evidence="3 4">
    <name type="scientific">Ajellomyces capsulatus</name>
    <name type="common">Darling's disease fungus</name>
    <name type="synonym">Histoplasma capsulatum</name>
    <dbReference type="NCBI Taxonomy" id="5037"/>
    <lineage>
        <taxon>Eukaryota</taxon>
        <taxon>Fungi</taxon>
        <taxon>Dikarya</taxon>
        <taxon>Ascomycota</taxon>
        <taxon>Pezizomycotina</taxon>
        <taxon>Eurotiomycetes</taxon>
        <taxon>Eurotiomycetidae</taxon>
        <taxon>Onygenales</taxon>
        <taxon>Ajellomycetaceae</taxon>
        <taxon>Histoplasma</taxon>
    </lineage>
</organism>
<dbReference type="AlphaFoldDB" id="A0A8A1MBH9"/>
<keyword evidence="2" id="KW-1133">Transmembrane helix</keyword>
<feature type="compositionally biased region" description="Polar residues" evidence="1">
    <location>
        <begin position="493"/>
        <end position="511"/>
    </location>
</feature>
<feature type="transmembrane region" description="Helical" evidence="2">
    <location>
        <begin position="192"/>
        <end position="214"/>
    </location>
</feature>
<proteinExistence type="predicted"/>
<dbReference type="Proteomes" id="UP000663671">
    <property type="component" value="Chromosome 7"/>
</dbReference>
<feature type="region of interest" description="Disordered" evidence="1">
    <location>
        <begin position="427"/>
        <end position="457"/>
    </location>
</feature>